<feature type="region of interest" description="Disordered" evidence="1">
    <location>
        <begin position="42"/>
        <end position="63"/>
    </location>
</feature>
<sequence length="63" mass="7944">MNMEIRQTQKKFCVTCTIKIKFKQYRKETTYLPLLVRKREQEQQKTKQKQQQKQQQQQQQQQR</sequence>
<dbReference type="Proteomes" id="UP000324222">
    <property type="component" value="Unassembled WGS sequence"/>
</dbReference>
<name>A0A5B7I0A3_PORTR</name>
<dbReference type="EMBL" id="VSRR010040990">
    <property type="protein sequence ID" value="MPC75376.1"/>
    <property type="molecule type" value="Genomic_DNA"/>
</dbReference>
<accession>A0A5B7I0A3</accession>
<reference evidence="2 3" key="1">
    <citation type="submission" date="2019-05" db="EMBL/GenBank/DDBJ databases">
        <title>Another draft genome of Portunus trituberculatus and its Hox gene families provides insights of decapod evolution.</title>
        <authorList>
            <person name="Jeong J.-H."/>
            <person name="Song I."/>
            <person name="Kim S."/>
            <person name="Choi T."/>
            <person name="Kim D."/>
            <person name="Ryu S."/>
            <person name="Kim W."/>
        </authorList>
    </citation>
    <scope>NUCLEOTIDE SEQUENCE [LARGE SCALE GENOMIC DNA]</scope>
    <source>
        <tissue evidence="2">Muscle</tissue>
    </source>
</reference>
<keyword evidence="3" id="KW-1185">Reference proteome</keyword>
<evidence type="ECO:0000256" key="1">
    <source>
        <dbReference type="SAM" id="MobiDB-lite"/>
    </source>
</evidence>
<proteinExistence type="predicted"/>
<evidence type="ECO:0000313" key="2">
    <source>
        <dbReference type="EMBL" id="MPC75376.1"/>
    </source>
</evidence>
<organism evidence="2 3">
    <name type="scientific">Portunus trituberculatus</name>
    <name type="common">Swimming crab</name>
    <name type="synonym">Neptunus trituberculatus</name>
    <dbReference type="NCBI Taxonomy" id="210409"/>
    <lineage>
        <taxon>Eukaryota</taxon>
        <taxon>Metazoa</taxon>
        <taxon>Ecdysozoa</taxon>
        <taxon>Arthropoda</taxon>
        <taxon>Crustacea</taxon>
        <taxon>Multicrustacea</taxon>
        <taxon>Malacostraca</taxon>
        <taxon>Eumalacostraca</taxon>
        <taxon>Eucarida</taxon>
        <taxon>Decapoda</taxon>
        <taxon>Pleocyemata</taxon>
        <taxon>Brachyura</taxon>
        <taxon>Eubrachyura</taxon>
        <taxon>Portunoidea</taxon>
        <taxon>Portunidae</taxon>
        <taxon>Portuninae</taxon>
        <taxon>Portunus</taxon>
    </lineage>
</organism>
<dbReference type="AlphaFoldDB" id="A0A5B7I0A3"/>
<protein>
    <submittedName>
        <fullName evidence="2">Uncharacterized protein</fullName>
    </submittedName>
</protein>
<gene>
    <name evidence="2" type="ORF">E2C01_069762</name>
</gene>
<feature type="compositionally biased region" description="Low complexity" evidence="1">
    <location>
        <begin position="49"/>
        <end position="63"/>
    </location>
</feature>
<evidence type="ECO:0000313" key="3">
    <source>
        <dbReference type="Proteomes" id="UP000324222"/>
    </source>
</evidence>
<comment type="caution">
    <text evidence="2">The sequence shown here is derived from an EMBL/GenBank/DDBJ whole genome shotgun (WGS) entry which is preliminary data.</text>
</comment>